<dbReference type="SUPFAM" id="SSF54001">
    <property type="entry name" value="Cysteine proteinases"/>
    <property type="match status" value="1"/>
</dbReference>
<sequence length="227" mass="25334">MLTLFSIISTASKTDKESKKRENEGTSSHSEKQSFKSLIELLAVAASIRFVRKSMSQLIIVGGIGNSCKDGAGERASSGEHKSDLQNKLVAIEDDVPQCSEKCLTVGEQVTSIESLINSIQVETGTSVVAPIELWGLVDANHPELSKYVHELKQKDSSFRPGWITDAVIDTYLKYVWDCTRWRKEILVCSSLTHQMAMMGALELFEDKEIRKVMIPLNFRGSHWTLL</sequence>
<dbReference type="EMBL" id="CACRXK020002944">
    <property type="protein sequence ID" value="CAB3996783.1"/>
    <property type="molecule type" value="Genomic_DNA"/>
</dbReference>
<evidence type="ECO:0000313" key="1">
    <source>
        <dbReference type="EMBL" id="CAB3996783.1"/>
    </source>
</evidence>
<proteinExistence type="predicted"/>
<dbReference type="InterPro" id="IPR038765">
    <property type="entry name" value="Papain-like_cys_pep_sf"/>
</dbReference>
<comment type="caution">
    <text evidence="1">The sequence shown here is derived from an EMBL/GenBank/DDBJ whole genome shotgun (WGS) entry which is preliminary data.</text>
</comment>
<keyword evidence="2" id="KW-1185">Reference proteome</keyword>
<reference evidence="1" key="1">
    <citation type="submission" date="2020-04" db="EMBL/GenBank/DDBJ databases">
        <authorList>
            <person name="Alioto T."/>
            <person name="Alioto T."/>
            <person name="Gomez Garrido J."/>
        </authorList>
    </citation>
    <scope>NUCLEOTIDE SEQUENCE</scope>
    <source>
        <strain evidence="1">A484AB</strain>
    </source>
</reference>
<evidence type="ECO:0000313" key="2">
    <source>
        <dbReference type="Proteomes" id="UP001152795"/>
    </source>
</evidence>
<dbReference type="Proteomes" id="UP001152795">
    <property type="component" value="Unassembled WGS sequence"/>
</dbReference>
<dbReference type="AlphaFoldDB" id="A0A7D9I545"/>
<name>A0A7D9I545_PARCT</name>
<organism evidence="1 2">
    <name type="scientific">Paramuricea clavata</name>
    <name type="common">Red gorgonian</name>
    <name type="synonym">Violescent sea-whip</name>
    <dbReference type="NCBI Taxonomy" id="317549"/>
    <lineage>
        <taxon>Eukaryota</taxon>
        <taxon>Metazoa</taxon>
        <taxon>Cnidaria</taxon>
        <taxon>Anthozoa</taxon>
        <taxon>Octocorallia</taxon>
        <taxon>Malacalcyonacea</taxon>
        <taxon>Plexauridae</taxon>
        <taxon>Paramuricea</taxon>
    </lineage>
</organism>
<feature type="non-terminal residue" evidence="1">
    <location>
        <position position="227"/>
    </location>
</feature>
<protein>
    <submittedName>
        <fullName evidence="1">Uncharacterized protein</fullName>
    </submittedName>
</protein>
<gene>
    <name evidence="1" type="ORF">PACLA_8A075641</name>
</gene>
<accession>A0A7D9I545</accession>